<dbReference type="Pfam" id="PF07287">
    <property type="entry name" value="AtuA"/>
    <property type="match status" value="1"/>
</dbReference>
<feature type="domain" description="Acyclic terpene utilisation N-terminal" evidence="1">
    <location>
        <begin position="11"/>
        <end position="479"/>
    </location>
</feature>
<dbReference type="RefSeq" id="XP_033686212.1">
    <property type="nucleotide sequence ID" value="XM_033824858.1"/>
</dbReference>
<dbReference type="PANTHER" id="PTHR47585">
    <property type="match status" value="1"/>
</dbReference>
<evidence type="ECO:0000259" key="1">
    <source>
        <dbReference type="Pfam" id="PF07287"/>
    </source>
</evidence>
<sequence>MASNGIPKRALRVGGASGGFTDRVAAISRLASDPAVDAIVGDWLSENVMTGYGAGKEKRTQLEKERGSPFSFEEKLQNANYASTFLQCFEPAIPDLKRNGAKLVVNAGANDTELLAEVVKRMCMEKECWEAKVAWVEGDEVTDQFRDLVSQGHEFKNLCDGRTLQEWSFEPLCAQAYLGSLGISEALKQGADIVICGRVSDAAPTIGLSAWWHGWKSDEWDRMAGALVAGHLIECSAFITGGYYSGFKDLMREGKHLNLGFPIAEVEESGECIITKEPNTGGIVNTETVTSQLVYEISGPLYLNSDVVANLEDVLLTQLSPNRVRVSGITGLPPPPTTRVGVTAHGGYQAEWHFYLVGLDMREKMRWMEEQARNAIGENIMSKFSCLKFQLLGYTGEGVGVGTQDGNTADFRIFAQARERELFDGTKPDGFARRLYETVLQSCPGVSRPNDLRQSAPKPYYEYFVTLIPQWVCNHRVHLLFPASSSAPIPIPLPSETQTYGPQRSYETSKPIPLSTFGPTTLAPLGYIALSRSGDKASDANIGLFVRREDEYEWLRSFLTTDKFKELLGKDWKGGRIDRFEMRNLCVVHFLIKNHLDRGYNSGSGVDTLAKNLGEWIRCRRVEVPDKFLERGRI</sequence>
<name>A0A6A6IM99_9PLEO</name>
<dbReference type="AlphaFoldDB" id="A0A6A6IM99"/>
<protein>
    <submittedName>
        <fullName evidence="3">DUF1446-domain-containing protein</fullName>
    </submittedName>
</protein>
<dbReference type="Pfam" id="PF23544">
    <property type="entry name" value="AtuA_ferredoxin"/>
    <property type="match status" value="1"/>
</dbReference>
<dbReference type="PANTHER" id="PTHR47585:SF2">
    <property type="entry name" value="DUF1446 DOMAIN PROTEIN (AFU_ORTHOLOGUE AFUA_6G11420)"/>
    <property type="match status" value="1"/>
</dbReference>
<evidence type="ECO:0000313" key="4">
    <source>
        <dbReference type="Proteomes" id="UP000800094"/>
    </source>
</evidence>
<dbReference type="EMBL" id="ML987193">
    <property type="protein sequence ID" value="KAF2251208.1"/>
    <property type="molecule type" value="Genomic_DNA"/>
</dbReference>
<evidence type="ECO:0000259" key="2">
    <source>
        <dbReference type="Pfam" id="PF23544"/>
    </source>
</evidence>
<evidence type="ECO:0000313" key="3">
    <source>
        <dbReference type="EMBL" id="KAF2251208.1"/>
    </source>
</evidence>
<dbReference type="Proteomes" id="UP000800094">
    <property type="component" value="Unassembled WGS sequence"/>
</dbReference>
<accession>A0A6A6IM99</accession>
<dbReference type="GeneID" id="54578188"/>
<dbReference type="InterPro" id="IPR056362">
    <property type="entry name" value="AtuA-like_ferredoxin_dom"/>
</dbReference>
<organism evidence="3 4">
    <name type="scientific">Trematosphaeria pertusa</name>
    <dbReference type="NCBI Taxonomy" id="390896"/>
    <lineage>
        <taxon>Eukaryota</taxon>
        <taxon>Fungi</taxon>
        <taxon>Dikarya</taxon>
        <taxon>Ascomycota</taxon>
        <taxon>Pezizomycotina</taxon>
        <taxon>Dothideomycetes</taxon>
        <taxon>Pleosporomycetidae</taxon>
        <taxon>Pleosporales</taxon>
        <taxon>Massarineae</taxon>
        <taxon>Trematosphaeriaceae</taxon>
        <taxon>Trematosphaeria</taxon>
    </lineage>
</organism>
<feature type="domain" description="AtuA-like ferredoxin-fold" evidence="2">
    <location>
        <begin position="524"/>
        <end position="622"/>
    </location>
</feature>
<proteinExistence type="predicted"/>
<reference evidence="3" key="1">
    <citation type="journal article" date="2020" name="Stud. Mycol.">
        <title>101 Dothideomycetes genomes: a test case for predicting lifestyles and emergence of pathogens.</title>
        <authorList>
            <person name="Haridas S."/>
            <person name="Albert R."/>
            <person name="Binder M."/>
            <person name="Bloem J."/>
            <person name="Labutti K."/>
            <person name="Salamov A."/>
            <person name="Andreopoulos B."/>
            <person name="Baker S."/>
            <person name="Barry K."/>
            <person name="Bills G."/>
            <person name="Bluhm B."/>
            <person name="Cannon C."/>
            <person name="Castanera R."/>
            <person name="Culley D."/>
            <person name="Daum C."/>
            <person name="Ezra D."/>
            <person name="Gonzalez J."/>
            <person name="Henrissat B."/>
            <person name="Kuo A."/>
            <person name="Liang C."/>
            <person name="Lipzen A."/>
            <person name="Lutzoni F."/>
            <person name="Magnuson J."/>
            <person name="Mondo S."/>
            <person name="Nolan M."/>
            <person name="Ohm R."/>
            <person name="Pangilinan J."/>
            <person name="Park H.-J."/>
            <person name="Ramirez L."/>
            <person name="Alfaro M."/>
            <person name="Sun H."/>
            <person name="Tritt A."/>
            <person name="Yoshinaga Y."/>
            <person name="Zwiers L.-H."/>
            <person name="Turgeon B."/>
            <person name="Goodwin S."/>
            <person name="Spatafora J."/>
            <person name="Crous P."/>
            <person name="Grigoriev I."/>
        </authorList>
    </citation>
    <scope>NUCLEOTIDE SEQUENCE</scope>
    <source>
        <strain evidence="3">CBS 122368</strain>
    </source>
</reference>
<gene>
    <name evidence="3" type="ORF">BU26DRAFT_454388</name>
</gene>
<dbReference type="OrthoDB" id="10265871at2759"/>
<dbReference type="InterPro" id="IPR010839">
    <property type="entry name" value="AtuA_N"/>
</dbReference>
<keyword evidence="4" id="KW-1185">Reference proteome</keyword>